<feature type="transmembrane region" description="Helical" evidence="5">
    <location>
        <begin position="16"/>
        <end position="37"/>
    </location>
</feature>
<keyword evidence="3 5" id="KW-1133">Transmembrane helix</keyword>
<feature type="region of interest" description="Disordered" evidence="6">
    <location>
        <begin position="880"/>
        <end position="925"/>
    </location>
</feature>
<dbReference type="RefSeq" id="WP_246081300.1">
    <property type="nucleotide sequence ID" value="NZ_VFOM01000001.1"/>
</dbReference>
<keyword evidence="2 5" id="KW-0812">Transmembrane</keyword>
<accession>A0A542YH31</accession>
<feature type="transmembrane region" description="Helical" evidence="5">
    <location>
        <begin position="162"/>
        <end position="188"/>
    </location>
</feature>
<dbReference type="InterPro" id="IPR005372">
    <property type="entry name" value="UPF0182"/>
</dbReference>
<evidence type="ECO:0000256" key="6">
    <source>
        <dbReference type="SAM" id="MobiDB-lite"/>
    </source>
</evidence>
<evidence type="ECO:0000256" key="2">
    <source>
        <dbReference type="ARBA" id="ARBA00022692"/>
    </source>
</evidence>
<gene>
    <name evidence="7" type="ORF">FB562_0449</name>
</gene>
<evidence type="ECO:0000256" key="3">
    <source>
        <dbReference type="ARBA" id="ARBA00022989"/>
    </source>
</evidence>
<organism evidence="7 8">
    <name type="scientific">Homoserinimonas aerilata</name>
    <dbReference type="NCBI Taxonomy" id="1162970"/>
    <lineage>
        <taxon>Bacteria</taxon>
        <taxon>Bacillati</taxon>
        <taxon>Actinomycetota</taxon>
        <taxon>Actinomycetes</taxon>
        <taxon>Micrococcales</taxon>
        <taxon>Microbacteriaceae</taxon>
        <taxon>Homoserinimonas</taxon>
    </lineage>
</organism>
<protein>
    <recommendedName>
        <fullName evidence="5">UPF0182 protein FB562_0449</fullName>
    </recommendedName>
</protein>
<comment type="subcellular location">
    <subcellularLocation>
        <location evidence="5">Cell membrane</location>
        <topology evidence="5">Multi-pass membrane protein</topology>
    </subcellularLocation>
</comment>
<dbReference type="GO" id="GO:0005886">
    <property type="term" value="C:plasma membrane"/>
    <property type="evidence" value="ECO:0007669"/>
    <property type="project" value="UniProtKB-SubCell"/>
</dbReference>
<evidence type="ECO:0000256" key="1">
    <source>
        <dbReference type="ARBA" id="ARBA00022475"/>
    </source>
</evidence>
<evidence type="ECO:0000313" key="8">
    <source>
        <dbReference type="Proteomes" id="UP000317998"/>
    </source>
</evidence>
<feature type="transmembrane region" description="Helical" evidence="5">
    <location>
        <begin position="109"/>
        <end position="130"/>
    </location>
</feature>
<dbReference type="EMBL" id="VFOM01000001">
    <property type="protein sequence ID" value="TQL47392.1"/>
    <property type="molecule type" value="Genomic_DNA"/>
</dbReference>
<evidence type="ECO:0000256" key="5">
    <source>
        <dbReference type="HAMAP-Rule" id="MF_01600"/>
    </source>
</evidence>
<reference evidence="7 8" key="1">
    <citation type="submission" date="2019-06" db="EMBL/GenBank/DDBJ databases">
        <title>Sequencing the genomes of 1000 actinobacteria strains.</title>
        <authorList>
            <person name="Klenk H.-P."/>
        </authorList>
    </citation>
    <scope>NUCLEOTIDE SEQUENCE [LARGE SCALE GENOMIC DNA]</scope>
    <source>
        <strain evidence="7 8">DSM 26477</strain>
    </source>
</reference>
<feature type="compositionally biased region" description="Low complexity" evidence="6">
    <location>
        <begin position="887"/>
        <end position="911"/>
    </location>
</feature>
<sequence>MSSATTQQPASKNRGTLVITIVIIAAVVVAFFIFAGLYADWLWFQQLGFQNVLTTQWLAAAVMFLIGFVGMAVPVWVSIEIAFRRRPVYAKLNAQLDRYQEVVEPLRRLATLGIPIVLGFFAGIAAASRWELALMWLNRTTTGEVDPQFGLDISFYLFELPFYSSVLAFASAVVIISALAALATSYLYGALRVTGREVRISKTARIQLAITGAIYLALQAVSFWLDQYRTLSDTSSGLIYGASFTDVNATIPGKAIIAGAAAVVAILFIVTAIVGRWRLPIVGTALLIVTAIIAGSVYPWIIQRFQVEPSVRSLEAEYIQRNIDATRTAYGVTDVTETPYSATTDAEPGQLRDDAETTASIRILDPALVTLSFAQLEQIKQYYKFPQHLDVDRYEVDGKSQDTVIAVREIDTTNTGGTNSAYNDTFVYTHGYGVVAAAGNERTADGMPSFIESGIPSTGVLGEYEPRVYFGENSPDYSIVGAPEGAKPIELDYPANGEDSDTNATTTYKGDGGPKLDNIFKQLIYAIKFQSEQIVLSDAVNSDSQILFDRDPRERVQKVAPYLTLDSDAYPAVVDGKVVWIVDGYTTSAQYPYSEKQSLSTAIVDTYTPAPLVALDQINYIRNSVKATVDAYSGEVTLYAWDDEDPILKTWQKIFPSTLKSASEMTEQLSEHVRYPADLFKVQRTILGTYHVTDTNSFYSGDDAWVTPDDPTSSAATAKAQPPYYMTMKMPGADSAAFSLYSTYIPRSSGEGTRSILTGYLSVNADAGENYGKFTLLALPKDTTVAGPGQVQNNFNSDTAVSTELNLLDQGATSVRKGNLLTLPVGGGLLYVQPVYVQSTGETSYPILQKVLVSFGDEIAFESSLDAALDVIFGGDSGAVAGDENVPDAPTVPTDPDAPETPETPTTPTTPGAGDSSAFTQALADARDALQEREAAYAANDLVAAAQADEKLQKALETLFAESK</sequence>
<evidence type="ECO:0000256" key="4">
    <source>
        <dbReference type="ARBA" id="ARBA00023136"/>
    </source>
</evidence>
<dbReference type="Pfam" id="PF03699">
    <property type="entry name" value="UPF0182"/>
    <property type="match status" value="1"/>
</dbReference>
<dbReference type="GO" id="GO:0005576">
    <property type="term" value="C:extracellular region"/>
    <property type="evidence" value="ECO:0007669"/>
    <property type="project" value="TreeGrafter"/>
</dbReference>
<keyword evidence="8" id="KW-1185">Reference proteome</keyword>
<comment type="similarity">
    <text evidence="5">Belongs to the UPF0182 family.</text>
</comment>
<evidence type="ECO:0000313" key="7">
    <source>
        <dbReference type="EMBL" id="TQL47392.1"/>
    </source>
</evidence>
<dbReference type="PANTHER" id="PTHR39344">
    <property type="entry name" value="UPF0182 PROTEIN SLL1060"/>
    <property type="match status" value="1"/>
</dbReference>
<feature type="transmembrane region" description="Helical" evidence="5">
    <location>
        <begin position="57"/>
        <end position="77"/>
    </location>
</feature>
<dbReference type="HAMAP" id="MF_01600">
    <property type="entry name" value="UPF0182"/>
    <property type="match status" value="1"/>
</dbReference>
<proteinExistence type="inferred from homology"/>
<feature type="transmembrane region" description="Helical" evidence="5">
    <location>
        <begin position="281"/>
        <end position="301"/>
    </location>
</feature>
<dbReference type="PANTHER" id="PTHR39344:SF1">
    <property type="entry name" value="UPF0182 PROTEIN SLL1060"/>
    <property type="match status" value="1"/>
</dbReference>
<dbReference type="AlphaFoldDB" id="A0A542YH31"/>
<feature type="transmembrane region" description="Helical" evidence="5">
    <location>
        <begin position="255"/>
        <end position="274"/>
    </location>
</feature>
<dbReference type="Proteomes" id="UP000317998">
    <property type="component" value="Unassembled WGS sequence"/>
</dbReference>
<feature type="transmembrane region" description="Helical" evidence="5">
    <location>
        <begin position="208"/>
        <end position="225"/>
    </location>
</feature>
<comment type="caution">
    <text evidence="7">The sequence shown here is derived from an EMBL/GenBank/DDBJ whole genome shotgun (WGS) entry which is preliminary data.</text>
</comment>
<keyword evidence="4 5" id="KW-0472">Membrane</keyword>
<name>A0A542YH31_9MICO</name>
<keyword evidence="1 5" id="KW-1003">Cell membrane</keyword>